<feature type="domain" description="HPt" evidence="23">
    <location>
        <begin position="1143"/>
        <end position="1236"/>
    </location>
</feature>
<dbReference type="InterPro" id="IPR000014">
    <property type="entry name" value="PAS"/>
</dbReference>
<dbReference type="GO" id="GO:0005886">
    <property type="term" value="C:plasma membrane"/>
    <property type="evidence" value="ECO:0007669"/>
    <property type="project" value="UniProtKB-SubCell"/>
</dbReference>
<dbReference type="SUPFAM" id="SSF55785">
    <property type="entry name" value="PYP-like sensor domain (PAS domain)"/>
    <property type="match status" value="3"/>
</dbReference>
<dbReference type="Pfam" id="PF01627">
    <property type="entry name" value="Hpt"/>
    <property type="match status" value="1"/>
</dbReference>
<evidence type="ECO:0000259" key="23">
    <source>
        <dbReference type="PROSITE" id="PS50894"/>
    </source>
</evidence>
<dbReference type="GO" id="GO:0005524">
    <property type="term" value="F:ATP binding"/>
    <property type="evidence" value="ECO:0007669"/>
    <property type="project" value="UniProtKB-KW"/>
</dbReference>
<keyword evidence="9 24" id="KW-0418">Kinase</keyword>
<dbReference type="PROSITE" id="PS50113">
    <property type="entry name" value="PAC"/>
    <property type="match status" value="3"/>
</dbReference>
<evidence type="ECO:0000256" key="5">
    <source>
        <dbReference type="ARBA" id="ARBA00022553"/>
    </source>
</evidence>
<dbReference type="FunFam" id="3.30.565.10:FF:000010">
    <property type="entry name" value="Sensor histidine kinase RcsC"/>
    <property type="match status" value="1"/>
</dbReference>
<dbReference type="FunFam" id="1.10.287.130:FF:000003">
    <property type="entry name" value="Histidine kinase"/>
    <property type="match status" value="1"/>
</dbReference>
<feature type="domain" description="HAMP" evidence="22">
    <location>
        <begin position="49"/>
        <end position="101"/>
    </location>
</feature>
<dbReference type="PRINTS" id="PR00344">
    <property type="entry name" value="BCTRLSENSOR"/>
</dbReference>
<keyword evidence="15" id="KW-0175">Coiled coil</keyword>
<gene>
    <name evidence="24" type="primary">barA_2</name>
    <name evidence="24" type="ORF">Pan216_14910</name>
</gene>
<keyword evidence="12 17" id="KW-0472">Membrane</keyword>
<dbReference type="PROSITE" id="PS50894">
    <property type="entry name" value="HPT"/>
    <property type="match status" value="1"/>
</dbReference>
<dbReference type="InterPro" id="IPR005467">
    <property type="entry name" value="His_kinase_dom"/>
</dbReference>
<comment type="catalytic activity">
    <reaction evidence="1">
        <text>ATP + protein L-histidine = ADP + protein N-phospho-L-histidine.</text>
        <dbReference type="EC" id="2.7.13.3"/>
    </reaction>
</comment>
<feature type="domain" description="Response regulatory" evidence="19">
    <location>
        <begin position="785"/>
        <end position="906"/>
    </location>
</feature>
<organism evidence="24 25">
    <name type="scientific">Kolteria novifilia</name>
    <dbReference type="NCBI Taxonomy" id="2527975"/>
    <lineage>
        <taxon>Bacteria</taxon>
        <taxon>Pseudomonadati</taxon>
        <taxon>Planctomycetota</taxon>
        <taxon>Planctomycetia</taxon>
        <taxon>Kolteriales</taxon>
        <taxon>Kolteriaceae</taxon>
        <taxon>Kolteria</taxon>
    </lineage>
</organism>
<feature type="coiled-coil region" evidence="15">
    <location>
        <begin position="237"/>
        <end position="268"/>
    </location>
</feature>
<feature type="domain" description="Histidine kinase" evidence="18">
    <location>
        <begin position="543"/>
        <end position="764"/>
    </location>
</feature>
<dbReference type="PROSITE" id="PS50109">
    <property type="entry name" value="HIS_KIN"/>
    <property type="match status" value="1"/>
</dbReference>
<dbReference type="CDD" id="cd00130">
    <property type="entry name" value="PAS"/>
    <property type="match status" value="3"/>
</dbReference>
<sequence length="1246" mass="138238">MFFRFALPMSLAIMAISVAVVTQYESSAQANIVTVVLAIAAMLCATSHLMMRRRIHRLTDAVESFAGGDVEARCGLCGFDELSALGRAFDRMAEQVAKARDALEGKVAERDAAVGALVRSEERFRSAFENAPIGMALVSPEGRLLQVNDRFVQMIGYERDEIGAKNVEEILHPDDRDLRRAHVRDLLDGRLSYYRIEKRYIRKDGELVTAIMTSTLQKNADGTPLFFICHIQDITCRKKVEEELRRLNEELERRVEDRTQASRDSEAKFRALHEATSAAVMLHDAETLRFIECNRAALEMLGHDRYEELIDKRPVDVSTGDCDCWESNNRQLEEHYRTALRTGSHRFEWCWRRKDGTEFPVEILLSPIMLRNQPLVQAVVTDITDRKYADEKIRTSQERLTVALEAANIGLWDWQVEGSKLYLSDQWYHMLGYKPGELPMSYSTWEKLVHPDDLRRTRRALFQTLRGRTVRCNTEFRMKVKTGGWRWFLSRARVMDWDAQGRVRRIAGVHLSINSIKRTEAELRHAKEAAEAANRAKSEFLANMSHELRTPLNGVIGMVDLLHQTELDATQRRYTEVTRASADLLLSVINDVLDFSKIEAGKLELETIDFRIADIVEDVASVLSVKAEGKGLDLMCGLEPETIMTLRGDPSRLRQILVNLVGNAIKFTAEGDVSIHAGVERTEVDCALVRFEVRDTGQGIPVERQADLFDAFTQVDSSTTRQYGGSGLGLAICRQLVEQMDGEIGVESTPGVGSLFWFTARLQVPTCEPNIQDSHRDAELFDGLKVLVVDDSSTHCQIIRGQLGELGMVIDDAQSPKVAISRLREAARTGSPYSFALLDGQIAGRDGIELARQISSDRPLSETKIVMLSAQIAKLSREQRQALRIVACAVKPIWRSQLISIFRDALRRGKPARRAVPVREVEPAALGTGRRVLVVEDNCINAEVVVYILQQNGFECDHVEDGLQAVDRATSGKYDVILMDCQLPVMDGYEAARRIREHEESRRSLEGYQHAVPIIALTATATRVDRERCLGVGMNDYATKPVNQETLLRVIGKQLLATATPDSVSSPAVDGALARLVSAPLAAESASVSGPMSAESASVSGPMSAESASVSASTNSEAAPSEASGSDEKVLDLERSLERTLGNADLLATLADRFLQETEEVVGELGQLAASGDLSAFARLAHRLKGQAKTFEADAVVGYCCSLEVLGDEGNAAAIPEFLSALDAALAELRKQLALFIEQQRSPIAR</sequence>
<feature type="domain" description="PAC" evidence="21">
    <location>
        <begin position="345"/>
        <end position="395"/>
    </location>
</feature>
<dbReference type="SMART" id="SM00091">
    <property type="entry name" value="PAS"/>
    <property type="match status" value="3"/>
</dbReference>
<name>A0A518B101_9BACT</name>
<keyword evidence="10" id="KW-0067">ATP-binding</keyword>
<feature type="domain" description="PAC" evidence="21">
    <location>
        <begin position="194"/>
        <end position="246"/>
    </location>
</feature>
<dbReference type="InterPro" id="IPR003660">
    <property type="entry name" value="HAMP_dom"/>
</dbReference>
<dbReference type="PANTHER" id="PTHR45339:SF5">
    <property type="entry name" value="HISTIDINE KINASE"/>
    <property type="match status" value="1"/>
</dbReference>
<dbReference type="Pfam" id="PF08447">
    <property type="entry name" value="PAS_3"/>
    <property type="match status" value="2"/>
</dbReference>
<feature type="modified residue" description="4-aspartylphosphate" evidence="14">
    <location>
        <position position="980"/>
    </location>
</feature>
<protein>
    <recommendedName>
        <fullName evidence="3">histidine kinase</fullName>
        <ecNumber evidence="3">2.7.13.3</ecNumber>
    </recommendedName>
</protein>
<feature type="domain" description="PAC" evidence="21">
    <location>
        <begin position="472"/>
        <end position="525"/>
    </location>
</feature>
<dbReference type="CDD" id="cd00088">
    <property type="entry name" value="HPT"/>
    <property type="match status" value="1"/>
</dbReference>
<dbReference type="Gene3D" id="6.10.340.10">
    <property type="match status" value="1"/>
</dbReference>
<dbReference type="EC" id="2.7.13.3" evidence="3"/>
<comment type="subcellular location">
    <subcellularLocation>
        <location evidence="2">Cell membrane</location>
        <topology evidence="2">Multi-pass membrane protein</topology>
    </subcellularLocation>
</comment>
<keyword evidence="7 17" id="KW-0812">Transmembrane</keyword>
<dbReference type="Pfam" id="PF13426">
    <property type="entry name" value="PAS_9"/>
    <property type="match status" value="1"/>
</dbReference>
<dbReference type="Gene3D" id="1.10.287.130">
    <property type="match status" value="1"/>
</dbReference>
<evidence type="ECO:0000256" key="1">
    <source>
        <dbReference type="ARBA" id="ARBA00000085"/>
    </source>
</evidence>
<evidence type="ECO:0000256" key="8">
    <source>
        <dbReference type="ARBA" id="ARBA00022741"/>
    </source>
</evidence>
<evidence type="ECO:0000259" key="19">
    <source>
        <dbReference type="PROSITE" id="PS50110"/>
    </source>
</evidence>
<keyword evidence="4" id="KW-1003">Cell membrane</keyword>
<dbReference type="InterPro" id="IPR003661">
    <property type="entry name" value="HisK_dim/P_dom"/>
</dbReference>
<dbReference type="SUPFAM" id="SSF158472">
    <property type="entry name" value="HAMP domain-like"/>
    <property type="match status" value="1"/>
</dbReference>
<dbReference type="AlphaFoldDB" id="A0A518B101"/>
<dbReference type="SMART" id="SM00304">
    <property type="entry name" value="HAMP"/>
    <property type="match status" value="1"/>
</dbReference>
<evidence type="ECO:0000259" key="18">
    <source>
        <dbReference type="PROSITE" id="PS50109"/>
    </source>
</evidence>
<dbReference type="SMART" id="SM00448">
    <property type="entry name" value="REC"/>
    <property type="match status" value="2"/>
</dbReference>
<evidence type="ECO:0000256" key="13">
    <source>
        <dbReference type="PROSITE-ProRule" id="PRU00110"/>
    </source>
</evidence>
<evidence type="ECO:0000256" key="15">
    <source>
        <dbReference type="SAM" id="Coils"/>
    </source>
</evidence>
<dbReference type="SMART" id="SM00388">
    <property type="entry name" value="HisKA"/>
    <property type="match status" value="1"/>
</dbReference>
<dbReference type="InterPro" id="IPR011006">
    <property type="entry name" value="CheY-like_superfamily"/>
</dbReference>
<dbReference type="SMART" id="SM00387">
    <property type="entry name" value="HATPase_c"/>
    <property type="match status" value="1"/>
</dbReference>
<evidence type="ECO:0000256" key="17">
    <source>
        <dbReference type="SAM" id="Phobius"/>
    </source>
</evidence>
<dbReference type="CDD" id="cd06225">
    <property type="entry name" value="HAMP"/>
    <property type="match status" value="1"/>
</dbReference>
<evidence type="ECO:0000256" key="12">
    <source>
        <dbReference type="ARBA" id="ARBA00023136"/>
    </source>
</evidence>
<keyword evidence="11 17" id="KW-1133">Transmembrane helix</keyword>
<dbReference type="Gene3D" id="1.20.120.160">
    <property type="entry name" value="HPT domain"/>
    <property type="match status" value="1"/>
</dbReference>
<dbReference type="PROSITE" id="PS50110">
    <property type="entry name" value="RESPONSE_REGULATORY"/>
    <property type="match status" value="2"/>
</dbReference>
<evidence type="ECO:0000256" key="4">
    <source>
        <dbReference type="ARBA" id="ARBA00022475"/>
    </source>
</evidence>
<dbReference type="SUPFAM" id="SSF47384">
    <property type="entry name" value="Homodimeric domain of signal transducing histidine kinase"/>
    <property type="match status" value="1"/>
</dbReference>
<evidence type="ECO:0000256" key="16">
    <source>
        <dbReference type="SAM" id="MobiDB-lite"/>
    </source>
</evidence>
<dbReference type="Pfam" id="PF00072">
    <property type="entry name" value="Response_reg"/>
    <property type="match status" value="2"/>
</dbReference>
<dbReference type="SUPFAM" id="SSF55874">
    <property type="entry name" value="ATPase domain of HSP90 chaperone/DNA topoisomerase II/histidine kinase"/>
    <property type="match status" value="1"/>
</dbReference>
<dbReference type="KEGG" id="knv:Pan216_14910"/>
<dbReference type="Gene3D" id="3.30.450.20">
    <property type="entry name" value="PAS domain"/>
    <property type="match status" value="3"/>
</dbReference>
<evidence type="ECO:0000259" key="22">
    <source>
        <dbReference type="PROSITE" id="PS50885"/>
    </source>
</evidence>
<feature type="domain" description="PAS" evidence="20">
    <location>
        <begin position="396"/>
        <end position="468"/>
    </location>
</feature>
<keyword evidence="8" id="KW-0547">Nucleotide-binding</keyword>
<dbReference type="SUPFAM" id="SSF52172">
    <property type="entry name" value="CheY-like"/>
    <property type="match status" value="2"/>
</dbReference>
<feature type="modified residue" description="Phosphohistidine" evidence="13">
    <location>
        <position position="1182"/>
    </location>
</feature>
<dbReference type="NCBIfam" id="TIGR00229">
    <property type="entry name" value="sensory_box"/>
    <property type="match status" value="3"/>
</dbReference>
<evidence type="ECO:0000256" key="2">
    <source>
        <dbReference type="ARBA" id="ARBA00004651"/>
    </source>
</evidence>
<keyword evidence="5 14" id="KW-0597">Phosphoprotein</keyword>
<dbReference type="Gene3D" id="3.40.50.2300">
    <property type="match status" value="2"/>
</dbReference>
<reference evidence="24 25" key="1">
    <citation type="submission" date="2019-02" db="EMBL/GenBank/DDBJ databases">
        <title>Deep-cultivation of Planctomycetes and their phenomic and genomic characterization uncovers novel biology.</title>
        <authorList>
            <person name="Wiegand S."/>
            <person name="Jogler M."/>
            <person name="Boedeker C."/>
            <person name="Pinto D."/>
            <person name="Vollmers J."/>
            <person name="Rivas-Marin E."/>
            <person name="Kohn T."/>
            <person name="Peeters S.H."/>
            <person name="Heuer A."/>
            <person name="Rast P."/>
            <person name="Oberbeckmann S."/>
            <person name="Bunk B."/>
            <person name="Jeske O."/>
            <person name="Meyerdierks A."/>
            <person name="Storesund J.E."/>
            <person name="Kallscheuer N."/>
            <person name="Luecker S."/>
            <person name="Lage O.M."/>
            <person name="Pohl T."/>
            <person name="Merkel B.J."/>
            <person name="Hornburger P."/>
            <person name="Mueller R.-W."/>
            <person name="Bruemmer F."/>
            <person name="Labrenz M."/>
            <person name="Spormann A.M."/>
            <person name="Op den Camp H."/>
            <person name="Overmann J."/>
            <person name="Amann R."/>
            <person name="Jetten M.S.M."/>
            <person name="Mascher T."/>
            <person name="Medema M.H."/>
            <person name="Devos D.P."/>
            <person name="Kaster A.-K."/>
            <person name="Ovreas L."/>
            <person name="Rohde M."/>
            <person name="Galperin M.Y."/>
            <person name="Jogler C."/>
        </authorList>
    </citation>
    <scope>NUCLEOTIDE SEQUENCE [LARGE SCALE GENOMIC DNA]</scope>
    <source>
        <strain evidence="24 25">Pan216</strain>
    </source>
</reference>
<evidence type="ECO:0000259" key="21">
    <source>
        <dbReference type="PROSITE" id="PS50113"/>
    </source>
</evidence>
<dbReference type="Proteomes" id="UP000317093">
    <property type="component" value="Chromosome"/>
</dbReference>
<dbReference type="GO" id="GO:0000155">
    <property type="term" value="F:phosphorelay sensor kinase activity"/>
    <property type="evidence" value="ECO:0007669"/>
    <property type="project" value="InterPro"/>
</dbReference>
<feature type="region of interest" description="Disordered" evidence="16">
    <location>
        <begin position="1085"/>
        <end position="1129"/>
    </location>
</feature>
<evidence type="ECO:0000256" key="14">
    <source>
        <dbReference type="PROSITE-ProRule" id="PRU00169"/>
    </source>
</evidence>
<dbReference type="InterPro" id="IPR008207">
    <property type="entry name" value="Sig_transdc_His_kin_Hpt_dom"/>
</dbReference>
<evidence type="ECO:0000256" key="10">
    <source>
        <dbReference type="ARBA" id="ARBA00022840"/>
    </source>
</evidence>
<dbReference type="InterPro" id="IPR000700">
    <property type="entry name" value="PAS-assoc_C"/>
</dbReference>
<evidence type="ECO:0000259" key="20">
    <source>
        <dbReference type="PROSITE" id="PS50112"/>
    </source>
</evidence>
<evidence type="ECO:0000256" key="11">
    <source>
        <dbReference type="ARBA" id="ARBA00022989"/>
    </source>
</evidence>
<evidence type="ECO:0000256" key="9">
    <source>
        <dbReference type="ARBA" id="ARBA00022777"/>
    </source>
</evidence>
<dbReference type="CDD" id="cd00082">
    <property type="entry name" value="HisKA"/>
    <property type="match status" value="1"/>
</dbReference>
<keyword evidence="6 24" id="KW-0808">Transferase</keyword>
<dbReference type="InterPro" id="IPR001610">
    <property type="entry name" value="PAC"/>
</dbReference>
<dbReference type="RefSeq" id="WP_419193362.1">
    <property type="nucleotide sequence ID" value="NZ_CP036279.1"/>
</dbReference>
<dbReference type="InterPro" id="IPR035965">
    <property type="entry name" value="PAS-like_dom_sf"/>
</dbReference>
<evidence type="ECO:0000256" key="3">
    <source>
        <dbReference type="ARBA" id="ARBA00012438"/>
    </source>
</evidence>
<dbReference type="InterPro" id="IPR036097">
    <property type="entry name" value="HisK_dim/P_sf"/>
</dbReference>
<feature type="compositionally biased region" description="Polar residues" evidence="16">
    <location>
        <begin position="1086"/>
        <end position="1118"/>
    </location>
</feature>
<dbReference type="CDD" id="cd16922">
    <property type="entry name" value="HATPase_EvgS-ArcB-TorS-like"/>
    <property type="match status" value="1"/>
</dbReference>
<dbReference type="Gene3D" id="3.30.565.10">
    <property type="entry name" value="Histidine kinase-like ATPase, C-terminal domain"/>
    <property type="match status" value="1"/>
</dbReference>
<feature type="domain" description="PAS" evidence="20">
    <location>
        <begin position="120"/>
        <end position="190"/>
    </location>
</feature>
<dbReference type="SMART" id="SM00086">
    <property type="entry name" value="PAC"/>
    <property type="match status" value="3"/>
</dbReference>
<dbReference type="InterPro" id="IPR001789">
    <property type="entry name" value="Sig_transdc_resp-reg_receiver"/>
</dbReference>
<dbReference type="CDD" id="cd17546">
    <property type="entry name" value="REC_hyHK_CKI1_RcsC-like"/>
    <property type="match status" value="1"/>
</dbReference>
<evidence type="ECO:0000256" key="6">
    <source>
        <dbReference type="ARBA" id="ARBA00022679"/>
    </source>
</evidence>
<proteinExistence type="predicted"/>
<dbReference type="SUPFAM" id="SSF47226">
    <property type="entry name" value="Histidine-containing phosphotransfer domain, HPT domain"/>
    <property type="match status" value="1"/>
</dbReference>
<evidence type="ECO:0000313" key="25">
    <source>
        <dbReference type="Proteomes" id="UP000317093"/>
    </source>
</evidence>
<dbReference type="PROSITE" id="PS50112">
    <property type="entry name" value="PAS"/>
    <property type="match status" value="2"/>
</dbReference>
<feature type="modified residue" description="4-aspartylphosphate" evidence="14">
    <location>
        <position position="839"/>
    </location>
</feature>
<evidence type="ECO:0000256" key="7">
    <source>
        <dbReference type="ARBA" id="ARBA00022692"/>
    </source>
</evidence>
<dbReference type="Pfam" id="PF00512">
    <property type="entry name" value="HisKA"/>
    <property type="match status" value="1"/>
</dbReference>
<evidence type="ECO:0000313" key="24">
    <source>
        <dbReference type="EMBL" id="QDU60644.1"/>
    </source>
</evidence>
<dbReference type="InterPro" id="IPR004358">
    <property type="entry name" value="Sig_transdc_His_kin-like_C"/>
</dbReference>
<dbReference type="InterPro" id="IPR013655">
    <property type="entry name" value="PAS_fold_3"/>
</dbReference>
<feature type="domain" description="Response regulatory" evidence="19">
    <location>
        <begin position="931"/>
        <end position="1055"/>
    </location>
</feature>
<dbReference type="Pfam" id="PF02518">
    <property type="entry name" value="HATPase_c"/>
    <property type="match status" value="1"/>
</dbReference>
<feature type="transmembrane region" description="Helical" evidence="17">
    <location>
        <begin position="29"/>
        <end position="50"/>
    </location>
</feature>
<keyword evidence="25" id="KW-1185">Reference proteome</keyword>
<dbReference type="EMBL" id="CP036279">
    <property type="protein sequence ID" value="QDU60644.1"/>
    <property type="molecule type" value="Genomic_DNA"/>
</dbReference>
<dbReference type="InterPro" id="IPR036641">
    <property type="entry name" value="HPT_dom_sf"/>
</dbReference>
<dbReference type="PROSITE" id="PS50885">
    <property type="entry name" value="HAMP"/>
    <property type="match status" value="1"/>
</dbReference>
<dbReference type="Pfam" id="PF00672">
    <property type="entry name" value="HAMP"/>
    <property type="match status" value="1"/>
</dbReference>
<dbReference type="SMART" id="SM00073">
    <property type="entry name" value="HPT"/>
    <property type="match status" value="1"/>
</dbReference>
<accession>A0A518B101</accession>
<dbReference type="InterPro" id="IPR036890">
    <property type="entry name" value="HATPase_C_sf"/>
</dbReference>
<dbReference type="PANTHER" id="PTHR45339">
    <property type="entry name" value="HYBRID SIGNAL TRANSDUCTION HISTIDINE KINASE J"/>
    <property type="match status" value="1"/>
</dbReference>
<dbReference type="InterPro" id="IPR003594">
    <property type="entry name" value="HATPase_dom"/>
</dbReference>